<evidence type="ECO:0000256" key="4">
    <source>
        <dbReference type="RuleBase" id="RU003540"/>
    </source>
</evidence>
<dbReference type="GO" id="GO:0005509">
    <property type="term" value="F:calcium ion binding"/>
    <property type="evidence" value="ECO:0007669"/>
    <property type="project" value="InterPro"/>
</dbReference>
<dbReference type="SUPFAM" id="SSF47874">
    <property type="entry name" value="Annexin"/>
    <property type="match status" value="1"/>
</dbReference>
<name>A0A7S0RSM0_9CHLO</name>
<dbReference type="Pfam" id="PF00191">
    <property type="entry name" value="Annexin"/>
    <property type="match status" value="4"/>
</dbReference>
<accession>A0A7S0RSM0</accession>
<organism evidence="5">
    <name type="scientific">Chlamydomonas leiostraca</name>
    <dbReference type="NCBI Taxonomy" id="1034604"/>
    <lineage>
        <taxon>Eukaryota</taxon>
        <taxon>Viridiplantae</taxon>
        <taxon>Chlorophyta</taxon>
        <taxon>core chlorophytes</taxon>
        <taxon>Chlorophyceae</taxon>
        <taxon>CS clade</taxon>
        <taxon>Chlamydomonadales</taxon>
        <taxon>Chlamydomonadaceae</taxon>
        <taxon>Chlamydomonas</taxon>
    </lineage>
</organism>
<dbReference type="GO" id="GO:0005886">
    <property type="term" value="C:plasma membrane"/>
    <property type="evidence" value="ECO:0007669"/>
    <property type="project" value="TreeGrafter"/>
</dbReference>
<dbReference type="GO" id="GO:0005544">
    <property type="term" value="F:calcium-dependent phospholipid binding"/>
    <property type="evidence" value="ECO:0007669"/>
    <property type="project" value="UniProtKB-KW"/>
</dbReference>
<keyword evidence="4" id="KW-0106">Calcium</keyword>
<dbReference type="PANTHER" id="PTHR10502:SF102">
    <property type="entry name" value="ANNEXIN B11"/>
    <property type="match status" value="1"/>
</dbReference>
<dbReference type="GO" id="GO:0012506">
    <property type="term" value="C:vesicle membrane"/>
    <property type="evidence" value="ECO:0007669"/>
    <property type="project" value="TreeGrafter"/>
</dbReference>
<dbReference type="PANTHER" id="PTHR10502">
    <property type="entry name" value="ANNEXIN"/>
    <property type="match status" value="1"/>
</dbReference>
<dbReference type="InterPro" id="IPR018252">
    <property type="entry name" value="Annexin_repeat_CS"/>
</dbReference>
<proteinExistence type="inferred from homology"/>
<comment type="similarity">
    <text evidence="1 4">Belongs to the annexin family.</text>
</comment>
<dbReference type="PROSITE" id="PS00223">
    <property type="entry name" value="ANNEXIN_1"/>
    <property type="match status" value="1"/>
</dbReference>
<protein>
    <recommendedName>
        <fullName evidence="4">Annexin</fullName>
    </recommendedName>
</protein>
<dbReference type="PRINTS" id="PR00196">
    <property type="entry name" value="ANNEXIN"/>
</dbReference>
<evidence type="ECO:0000313" key="5">
    <source>
        <dbReference type="EMBL" id="CAD8686373.1"/>
    </source>
</evidence>
<dbReference type="GO" id="GO:0005737">
    <property type="term" value="C:cytoplasm"/>
    <property type="evidence" value="ECO:0007669"/>
    <property type="project" value="TreeGrafter"/>
</dbReference>
<dbReference type="Gene3D" id="1.10.220.10">
    <property type="entry name" value="Annexin"/>
    <property type="match status" value="4"/>
</dbReference>
<evidence type="ECO:0000256" key="2">
    <source>
        <dbReference type="ARBA" id="ARBA00022737"/>
    </source>
</evidence>
<gene>
    <name evidence="5" type="ORF">CLEI1391_LOCUS12867</name>
</gene>
<dbReference type="InterPro" id="IPR037104">
    <property type="entry name" value="Annexin_sf"/>
</dbReference>
<keyword evidence="3 4" id="KW-0041">Annexin</keyword>
<comment type="domain">
    <text evidence="4">A pair of annexin repeats may form one binding site for calcium and phospholipid.</text>
</comment>
<dbReference type="FunFam" id="1.10.220.10:FF:000005">
    <property type="entry name" value="Annexin"/>
    <property type="match status" value="2"/>
</dbReference>
<dbReference type="InterPro" id="IPR018502">
    <property type="entry name" value="Annexin_repeat"/>
</dbReference>
<evidence type="ECO:0000256" key="1">
    <source>
        <dbReference type="ARBA" id="ARBA00007831"/>
    </source>
</evidence>
<reference evidence="5" key="1">
    <citation type="submission" date="2021-01" db="EMBL/GenBank/DDBJ databases">
        <authorList>
            <person name="Corre E."/>
            <person name="Pelletier E."/>
            <person name="Niang G."/>
            <person name="Scheremetjew M."/>
            <person name="Finn R."/>
            <person name="Kale V."/>
            <person name="Holt S."/>
            <person name="Cochrane G."/>
            <person name="Meng A."/>
            <person name="Brown T."/>
            <person name="Cohen L."/>
        </authorList>
    </citation>
    <scope>NUCLEOTIDE SEQUENCE</scope>
    <source>
        <strain evidence="5">SAG 11-49</strain>
    </source>
</reference>
<keyword evidence="4" id="KW-0111">Calcium/phospholipid-binding</keyword>
<keyword evidence="2 4" id="KW-0677">Repeat</keyword>
<dbReference type="GO" id="GO:0001786">
    <property type="term" value="F:phosphatidylserine binding"/>
    <property type="evidence" value="ECO:0007669"/>
    <property type="project" value="TreeGrafter"/>
</dbReference>
<evidence type="ECO:0000256" key="3">
    <source>
        <dbReference type="ARBA" id="ARBA00023216"/>
    </source>
</evidence>
<dbReference type="PROSITE" id="PS51897">
    <property type="entry name" value="ANNEXIN_2"/>
    <property type="match status" value="4"/>
</dbReference>
<dbReference type="InterPro" id="IPR001464">
    <property type="entry name" value="Annexin"/>
</dbReference>
<sequence length="304" mass="33692">MAPFNALDTANTMRKAMKGLGTDDKALIAATVCLNNEQLQEVRKVYQTELKRDLLEDIKSETSGEYERALVGLILTRAEFDAKELRRAVKGAGTDEDVFVQTLCHRTQEEIKAIKDAYLAMFGKTLQHDIEGDFSGDGKKFALGLVNMDHASPKEVSAAQIDEWVHKLYSAGEGKLGTDEDTFVEAICGNGPEWLRAMNEAYGRKHGHTLVSAVKREFSGFAAKGLAAMIRDHDEYYAELIWAACDGAGTDEAALTRVMVARRHRLPDINNRFMAKYNVSIEHRIKSEVSANYGKIMLAIAKAS</sequence>
<dbReference type="SMART" id="SM00335">
    <property type="entry name" value="ANX"/>
    <property type="match status" value="4"/>
</dbReference>
<dbReference type="AlphaFoldDB" id="A0A7S0RSM0"/>
<dbReference type="EMBL" id="HBFB01022812">
    <property type="protein sequence ID" value="CAD8686373.1"/>
    <property type="molecule type" value="Transcribed_RNA"/>
</dbReference>
<dbReference type="GO" id="GO:0005634">
    <property type="term" value="C:nucleus"/>
    <property type="evidence" value="ECO:0007669"/>
    <property type="project" value="TreeGrafter"/>
</dbReference>